<dbReference type="InterPro" id="IPR019473">
    <property type="entry name" value="TFIID_su8_C"/>
</dbReference>
<comment type="similarity">
    <text evidence="2">Belongs to the TAF8 family.</text>
</comment>
<gene>
    <name evidence="9" type="ORF">PHYBLDRAFT_144017</name>
</gene>
<evidence type="ECO:0000259" key="8">
    <source>
        <dbReference type="SMART" id="SM00576"/>
    </source>
</evidence>
<dbReference type="GO" id="GO:0006367">
    <property type="term" value="P:transcription initiation at RNA polymerase II promoter"/>
    <property type="evidence" value="ECO:0007669"/>
    <property type="project" value="TreeGrafter"/>
</dbReference>
<dbReference type="InterPro" id="IPR009072">
    <property type="entry name" value="Histone-fold"/>
</dbReference>
<dbReference type="SMART" id="SM00576">
    <property type="entry name" value="BTP"/>
    <property type="match status" value="1"/>
</dbReference>
<comment type="subcellular location">
    <subcellularLocation>
        <location evidence="1">Nucleus</location>
    </subcellularLocation>
</comment>
<dbReference type="EMBL" id="KV440978">
    <property type="protein sequence ID" value="OAD74641.1"/>
    <property type="molecule type" value="Genomic_DNA"/>
</dbReference>
<reference evidence="10" key="1">
    <citation type="submission" date="2015-06" db="EMBL/GenBank/DDBJ databases">
        <title>Expansion of signal transduction pathways in fungi by whole-genome duplication.</title>
        <authorList>
            <consortium name="DOE Joint Genome Institute"/>
            <person name="Corrochano L.M."/>
            <person name="Kuo A."/>
            <person name="Marcet-Houben M."/>
            <person name="Polaino S."/>
            <person name="Salamov A."/>
            <person name="Villalobos J.M."/>
            <person name="Alvarez M.I."/>
            <person name="Avalos J."/>
            <person name="Benito E.P."/>
            <person name="Benoit I."/>
            <person name="Burger G."/>
            <person name="Camino L.P."/>
            <person name="Canovas D."/>
            <person name="Cerda-Olmedo E."/>
            <person name="Cheng J.-F."/>
            <person name="Dominguez A."/>
            <person name="Elias M."/>
            <person name="Eslava A.P."/>
            <person name="Glaser F."/>
            <person name="Grimwood J."/>
            <person name="Gutierrez G."/>
            <person name="Heitman J."/>
            <person name="Henrissat B."/>
            <person name="Iturriaga E.A."/>
            <person name="Lang B.F."/>
            <person name="Lavin J.L."/>
            <person name="Lee S."/>
            <person name="Li W."/>
            <person name="Lindquist E."/>
            <person name="Lopez-Garcia S."/>
            <person name="Luque E.M."/>
            <person name="Marcos A.T."/>
            <person name="Martin J."/>
            <person name="McCluskey K."/>
            <person name="Medina H.R."/>
            <person name="Miralles-Duran A."/>
            <person name="Miyazaki A."/>
            <person name="Munoz-Torres E."/>
            <person name="Oguiza J.A."/>
            <person name="Ohm R."/>
            <person name="Olmedo M."/>
            <person name="Orejas M."/>
            <person name="Ortiz-Castellanos L."/>
            <person name="Pisabarro A.G."/>
            <person name="Rodriguez-Romero J."/>
            <person name="Ruiz-Herrera J."/>
            <person name="Ruiz-Vazquez R."/>
            <person name="Sanz C."/>
            <person name="Schackwitz W."/>
            <person name="Schmutz J."/>
            <person name="Shahriari M."/>
            <person name="Shelest E."/>
            <person name="Silva-Franco F."/>
            <person name="Soanes D."/>
            <person name="Syed K."/>
            <person name="Tagua V.G."/>
            <person name="Talbot N.J."/>
            <person name="Thon M."/>
            <person name="De vries R.P."/>
            <person name="Wiebenga A."/>
            <person name="Yadav J.S."/>
            <person name="Braun E.L."/>
            <person name="Baker S."/>
            <person name="Garre V."/>
            <person name="Horwitz B."/>
            <person name="Torres-Martinez S."/>
            <person name="Idnurm A."/>
            <person name="Herrera-Estrella A."/>
            <person name="Gabaldon T."/>
            <person name="Grigoriev I.V."/>
        </authorList>
    </citation>
    <scope>NUCLEOTIDE SEQUENCE [LARGE SCALE GENOMIC DNA]</scope>
    <source>
        <strain evidence="10">NRRL 1555(-)</strain>
    </source>
</reference>
<feature type="compositionally biased region" description="Basic and acidic residues" evidence="7">
    <location>
        <begin position="301"/>
        <end position="315"/>
    </location>
</feature>
<dbReference type="InterPro" id="IPR006565">
    <property type="entry name" value="BTP"/>
</dbReference>
<name>A0A163AN76_PHYB8</name>
<dbReference type="GO" id="GO:0046982">
    <property type="term" value="F:protein heterodimerization activity"/>
    <property type="evidence" value="ECO:0007669"/>
    <property type="project" value="InterPro"/>
</dbReference>
<dbReference type="Pfam" id="PF07524">
    <property type="entry name" value="Bromo_TP"/>
    <property type="match status" value="1"/>
</dbReference>
<evidence type="ECO:0000256" key="6">
    <source>
        <dbReference type="ARBA" id="ARBA00023242"/>
    </source>
</evidence>
<proteinExistence type="inferred from homology"/>
<feature type="region of interest" description="Disordered" evidence="7">
    <location>
        <begin position="1"/>
        <end position="35"/>
    </location>
</feature>
<evidence type="ECO:0000256" key="7">
    <source>
        <dbReference type="SAM" id="MobiDB-lite"/>
    </source>
</evidence>
<evidence type="ECO:0000256" key="5">
    <source>
        <dbReference type="ARBA" id="ARBA00023163"/>
    </source>
</evidence>
<feature type="region of interest" description="Disordered" evidence="7">
    <location>
        <begin position="269"/>
        <end position="321"/>
    </location>
</feature>
<feature type="compositionally biased region" description="Basic and acidic residues" evidence="7">
    <location>
        <begin position="1"/>
        <end position="16"/>
    </location>
</feature>
<keyword evidence="4" id="KW-0805">Transcription regulation</keyword>
<evidence type="ECO:0000256" key="1">
    <source>
        <dbReference type="ARBA" id="ARBA00004123"/>
    </source>
</evidence>
<dbReference type="GeneID" id="28992033"/>
<dbReference type="AlphaFoldDB" id="A0A163AN76"/>
<dbReference type="SUPFAM" id="SSF47113">
    <property type="entry name" value="Histone-fold"/>
    <property type="match status" value="1"/>
</dbReference>
<dbReference type="PANTHER" id="PTHR46469:SF1">
    <property type="entry name" value="TRANSCRIPTION INITIATION FACTOR TFIID SUBUNIT 8"/>
    <property type="match status" value="1"/>
</dbReference>
<dbReference type="CDD" id="cd00076">
    <property type="entry name" value="HFD_SF"/>
    <property type="match status" value="1"/>
</dbReference>
<dbReference type="OrthoDB" id="2193813at2759"/>
<evidence type="ECO:0000313" key="9">
    <source>
        <dbReference type="EMBL" id="OAD74641.1"/>
    </source>
</evidence>
<feature type="compositionally biased region" description="Polar residues" evidence="7">
    <location>
        <begin position="150"/>
        <end position="159"/>
    </location>
</feature>
<sequence>MKTVDTKGRNDTKEISQTKNNSHNNSYNFYNNNNNKNSTEDITEAAFVNAANSKVVSLLAKEAGFNSVQRSALDSLSDILGIYLERILYSSHTYAELGNRMRPNYHDVEQSLKDEGLPMQNFEKYLEKTKADKTLVKPAKRVLRIERSKSQNMDQTSHFLPSEDEDEDEFSDERRESSGQDLPSYVPSHLPRFPSKHSFRQTPVYIQRPDDPQKVRALNSQQSRTVEENLKRLMSAENQHGLHTDDRKDSIASGSTVAMPLVNYENSMQRRARAKQSGFSDFRASGRNSYSGDKPVIPLKRFSDTLDSPPKDARKNVGPVN</sequence>
<evidence type="ECO:0000256" key="4">
    <source>
        <dbReference type="ARBA" id="ARBA00023015"/>
    </source>
</evidence>
<keyword evidence="5" id="KW-0804">Transcription</keyword>
<keyword evidence="10" id="KW-1185">Reference proteome</keyword>
<dbReference type="InterPro" id="IPR037818">
    <property type="entry name" value="TAF8"/>
</dbReference>
<keyword evidence="6" id="KW-0539">Nucleus</keyword>
<feature type="region of interest" description="Disordered" evidence="7">
    <location>
        <begin position="146"/>
        <end position="198"/>
    </location>
</feature>
<feature type="domain" description="Bromodomain associated" evidence="8">
    <location>
        <begin position="45"/>
        <end position="121"/>
    </location>
</feature>
<protein>
    <recommendedName>
        <fullName evidence="3">Transcription initiation factor TFIID subunit 8</fullName>
    </recommendedName>
</protein>
<dbReference type="Gene3D" id="1.10.20.10">
    <property type="entry name" value="Histone, subunit A"/>
    <property type="match status" value="1"/>
</dbReference>
<dbReference type="RefSeq" id="XP_018292681.1">
    <property type="nucleotide sequence ID" value="XM_018431127.1"/>
</dbReference>
<dbReference type="PANTHER" id="PTHR46469">
    <property type="entry name" value="TRANSCRIPTION INITIATION FACTOR TFIID SUBUNIT 8"/>
    <property type="match status" value="1"/>
</dbReference>
<evidence type="ECO:0000256" key="3">
    <source>
        <dbReference type="ARBA" id="ARBA00017307"/>
    </source>
</evidence>
<organism evidence="9 10">
    <name type="scientific">Phycomyces blakesleeanus (strain ATCC 8743b / DSM 1359 / FGSC 10004 / NBRC 33097 / NRRL 1555)</name>
    <dbReference type="NCBI Taxonomy" id="763407"/>
    <lineage>
        <taxon>Eukaryota</taxon>
        <taxon>Fungi</taxon>
        <taxon>Fungi incertae sedis</taxon>
        <taxon>Mucoromycota</taxon>
        <taxon>Mucoromycotina</taxon>
        <taxon>Mucoromycetes</taxon>
        <taxon>Mucorales</taxon>
        <taxon>Phycomycetaceae</taxon>
        <taxon>Phycomyces</taxon>
    </lineage>
</organism>
<evidence type="ECO:0000313" key="10">
    <source>
        <dbReference type="Proteomes" id="UP000077315"/>
    </source>
</evidence>
<dbReference type="STRING" id="763407.A0A163AN76"/>
<feature type="compositionally biased region" description="Low complexity" evidence="7">
    <location>
        <begin position="19"/>
        <end position="35"/>
    </location>
</feature>
<accession>A0A163AN76</accession>
<dbReference type="InParanoid" id="A0A163AN76"/>
<dbReference type="Proteomes" id="UP000077315">
    <property type="component" value="Unassembled WGS sequence"/>
</dbReference>
<dbReference type="Pfam" id="PF10406">
    <property type="entry name" value="TAF8_C"/>
    <property type="match status" value="1"/>
</dbReference>
<dbReference type="CDD" id="cd08049">
    <property type="entry name" value="TAF8"/>
    <property type="match status" value="1"/>
</dbReference>
<evidence type="ECO:0000256" key="2">
    <source>
        <dbReference type="ARBA" id="ARBA00008767"/>
    </source>
</evidence>
<dbReference type="GO" id="GO:0005669">
    <property type="term" value="C:transcription factor TFIID complex"/>
    <property type="evidence" value="ECO:0007669"/>
    <property type="project" value="InterPro"/>
</dbReference>
<feature type="compositionally biased region" description="Acidic residues" evidence="7">
    <location>
        <begin position="162"/>
        <end position="171"/>
    </location>
</feature>
<dbReference type="FunCoup" id="A0A163AN76">
    <property type="interactions" value="98"/>
</dbReference>
<dbReference type="VEuPathDB" id="FungiDB:PHYBLDRAFT_144017"/>